<dbReference type="PANTHER" id="PTHR17985:SF8">
    <property type="entry name" value="TRANSPORT AND GOLGI ORGANIZATION PROTEIN 2 HOMOLOG"/>
    <property type="match status" value="1"/>
</dbReference>
<accession>A0A4P9XVB0</accession>
<keyword evidence="3" id="KW-1185">Reference proteome</keyword>
<name>A0A4P9XVB0_9FUNG</name>
<dbReference type="EMBL" id="KZ992464">
    <property type="protein sequence ID" value="RKP10207.1"/>
    <property type="molecule type" value="Genomic_DNA"/>
</dbReference>
<feature type="region of interest" description="Disordered" evidence="1">
    <location>
        <begin position="130"/>
        <end position="150"/>
    </location>
</feature>
<dbReference type="Proteomes" id="UP000271241">
    <property type="component" value="Unassembled WGS sequence"/>
</dbReference>
<dbReference type="Pfam" id="PF05742">
    <property type="entry name" value="TANGO2"/>
    <property type="match status" value="1"/>
</dbReference>
<dbReference type="InterPro" id="IPR008551">
    <property type="entry name" value="TANGO2"/>
</dbReference>
<evidence type="ECO:0000256" key="1">
    <source>
        <dbReference type="SAM" id="MobiDB-lite"/>
    </source>
</evidence>
<reference evidence="3" key="1">
    <citation type="journal article" date="2018" name="Nat. Microbiol.">
        <title>Leveraging single-cell genomics to expand the fungal tree of life.</title>
        <authorList>
            <person name="Ahrendt S.R."/>
            <person name="Quandt C.A."/>
            <person name="Ciobanu D."/>
            <person name="Clum A."/>
            <person name="Salamov A."/>
            <person name="Andreopoulos B."/>
            <person name="Cheng J.F."/>
            <person name="Woyke T."/>
            <person name="Pelin A."/>
            <person name="Henrissat B."/>
            <person name="Reynolds N.K."/>
            <person name="Benny G.L."/>
            <person name="Smith M.E."/>
            <person name="James T.Y."/>
            <person name="Grigoriev I.V."/>
        </authorList>
    </citation>
    <scope>NUCLEOTIDE SEQUENCE [LARGE SCALE GENOMIC DNA]</scope>
    <source>
        <strain evidence="3">RSA 1356</strain>
    </source>
</reference>
<sequence>MCILFTYHASDPSTFPWKLVLASNRDEMIDRPADPASIWPAQMTATSESDGDQEVAAPILAGRDRLARGTWLGLTLDGRLAALTNRPPAVAAHVDTISVSCAVHAGLRSRGLLLTDFLASRGIANIHQLRSADSSDDDESLGEEQPHASVAHIEPPAYLERVLDQRERYAGFNLLVGDVACDQYAVLSHVHDVSQTIITNADTGVSTINDKPSSKCQVSMSHTLVFEESDAATRLEPNTPYVISNASFPVYTPADWPKLAHGQESFARIMAEEKSRWKAAGADAPTAEALGRRLLDMLSDAMEYSDYRLADSTATNGSIVPARCIRVPLTLRPLGWYATRVNTIILVDHDGNVTFAERAWDSMLHDRQRALDGEKNGSNNSNGNGNSSSSNPNVLPASMANVFQFQLGEAQEPADVARSVWRNLNCDI</sequence>
<protein>
    <submittedName>
        <fullName evidence="2">NRDE protein-domain-containing protein</fullName>
    </submittedName>
</protein>
<dbReference type="AlphaFoldDB" id="A0A4P9XVB0"/>
<evidence type="ECO:0000313" key="2">
    <source>
        <dbReference type="EMBL" id="RKP10207.1"/>
    </source>
</evidence>
<dbReference type="PANTHER" id="PTHR17985">
    <property type="entry name" value="SER/THR-RICH PROTEIN T10 IN DGCR REGION"/>
    <property type="match status" value="1"/>
</dbReference>
<gene>
    <name evidence="2" type="ORF">THASP1DRAFT_28007</name>
</gene>
<dbReference type="OrthoDB" id="191601at2759"/>
<organism evidence="2 3">
    <name type="scientific">Thamnocephalis sphaerospora</name>
    <dbReference type="NCBI Taxonomy" id="78915"/>
    <lineage>
        <taxon>Eukaryota</taxon>
        <taxon>Fungi</taxon>
        <taxon>Fungi incertae sedis</taxon>
        <taxon>Zoopagomycota</taxon>
        <taxon>Zoopagomycotina</taxon>
        <taxon>Zoopagomycetes</taxon>
        <taxon>Zoopagales</taxon>
        <taxon>Sigmoideomycetaceae</taxon>
        <taxon>Thamnocephalis</taxon>
    </lineage>
</organism>
<feature type="compositionally biased region" description="Low complexity" evidence="1">
    <location>
        <begin position="376"/>
        <end position="391"/>
    </location>
</feature>
<feature type="region of interest" description="Disordered" evidence="1">
    <location>
        <begin position="371"/>
        <end position="393"/>
    </location>
</feature>
<proteinExistence type="predicted"/>
<evidence type="ECO:0000313" key="3">
    <source>
        <dbReference type="Proteomes" id="UP000271241"/>
    </source>
</evidence>